<dbReference type="PANTHER" id="PTHR11592">
    <property type="entry name" value="GLUTATHIONE PEROXIDASE"/>
    <property type="match status" value="1"/>
</dbReference>
<dbReference type="Proteomes" id="UP001164726">
    <property type="component" value="Chromosome"/>
</dbReference>
<dbReference type="AlphaFoldDB" id="A0A9E8RZ06"/>
<evidence type="ECO:0000256" key="4">
    <source>
        <dbReference type="PIRSR" id="PIRSR000303-1"/>
    </source>
</evidence>
<reference evidence="6" key="1">
    <citation type="submission" date="2022-09" db="EMBL/GenBank/DDBJ databases">
        <title>Complete Genomes of Fervidibacillus albus and Fervidibacillus halotolerans isolated from tidal flat sediments.</title>
        <authorList>
            <person name="Kwon K.K."/>
            <person name="Yang S.-H."/>
            <person name="Park M.J."/>
            <person name="Oh H.-M."/>
        </authorList>
    </citation>
    <scope>NUCLEOTIDE SEQUENCE</scope>
    <source>
        <strain evidence="6">MEBiC13594</strain>
    </source>
</reference>
<dbReference type="Gene3D" id="3.40.30.10">
    <property type="entry name" value="Glutaredoxin"/>
    <property type="match status" value="1"/>
</dbReference>
<accession>A0A9E8RZ06</accession>
<evidence type="ECO:0000313" key="7">
    <source>
        <dbReference type="Proteomes" id="UP001164726"/>
    </source>
</evidence>
<name>A0A9E8RZ06_9BACI</name>
<dbReference type="EMBL" id="CP106877">
    <property type="protein sequence ID" value="WAA12813.1"/>
    <property type="molecule type" value="Genomic_DNA"/>
</dbReference>
<dbReference type="Pfam" id="PF00255">
    <property type="entry name" value="GSHPx"/>
    <property type="match status" value="1"/>
</dbReference>
<gene>
    <name evidence="6" type="ORF">OE105_01320</name>
</gene>
<dbReference type="SUPFAM" id="SSF52833">
    <property type="entry name" value="Thioredoxin-like"/>
    <property type="match status" value="1"/>
</dbReference>
<comment type="similarity">
    <text evidence="1 5">Belongs to the glutathione peroxidase family.</text>
</comment>
<dbReference type="KEGG" id="fhl:OE105_01320"/>
<dbReference type="RefSeq" id="WP_275420945.1">
    <property type="nucleotide sequence ID" value="NZ_CP106877.1"/>
</dbReference>
<evidence type="ECO:0000256" key="3">
    <source>
        <dbReference type="ARBA" id="ARBA00023002"/>
    </source>
</evidence>
<evidence type="ECO:0000256" key="5">
    <source>
        <dbReference type="RuleBase" id="RU000499"/>
    </source>
</evidence>
<dbReference type="FunFam" id="3.40.30.10:FF:000010">
    <property type="entry name" value="Glutathione peroxidase"/>
    <property type="match status" value="1"/>
</dbReference>
<dbReference type="InterPro" id="IPR000889">
    <property type="entry name" value="Glutathione_peroxidase"/>
</dbReference>
<dbReference type="PROSITE" id="PS51355">
    <property type="entry name" value="GLUTATHIONE_PEROXID_3"/>
    <property type="match status" value="1"/>
</dbReference>
<keyword evidence="7" id="KW-1185">Reference proteome</keyword>
<dbReference type="PANTHER" id="PTHR11592:SF78">
    <property type="entry name" value="GLUTATHIONE PEROXIDASE"/>
    <property type="match status" value="1"/>
</dbReference>
<dbReference type="PRINTS" id="PR01011">
    <property type="entry name" value="GLUTPROXDASE"/>
</dbReference>
<dbReference type="GO" id="GO:0004601">
    <property type="term" value="F:peroxidase activity"/>
    <property type="evidence" value="ECO:0007669"/>
    <property type="project" value="UniProtKB-KW"/>
</dbReference>
<keyword evidence="3 5" id="KW-0560">Oxidoreductase</keyword>
<proteinExistence type="inferred from homology"/>
<keyword evidence="2 5" id="KW-0575">Peroxidase</keyword>
<evidence type="ECO:0000313" key="6">
    <source>
        <dbReference type="EMBL" id="WAA12813.1"/>
    </source>
</evidence>
<protein>
    <recommendedName>
        <fullName evidence="5">Glutathione peroxidase</fullName>
    </recommendedName>
</protein>
<evidence type="ECO:0000256" key="1">
    <source>
        <dbReference type="ARBA" id="ARBA00006926"/>
    </source>
</evidence>
<dbReference type="CDD" id="cd00340">
    <property type="entry name" value="GSH_Peroxidase"/>
    <property type="match status" value="1"/>
</dbReference>
<organism evidence="6 7">
    <name type="scientific">Fervidibacillus halotolerans</name>
    <dbReference type="NCBI Taxonomy" id="2980027"/>
    <lineage>
        <taxon>Bacteria</taxon>
        <taxon>Bacillati</taxon>
        <taxon>Bacillota</taxon>
        <taxon>Bacilli</taxon>
        <taxon>Bacillales</taxon>
        <taxon>Bacillaceae</taxon>
        <taxon>Fervidibacillus</taxon>
    </lineage>
</organism>
<dbReference type="PIRSF" id="PIRSF000303">
    <property type="entry name" value="Glutathion_perox"/>
    <property type="match status" value="1"/>
</dbReference>
<dbReference type="GO" id="GO:0034599">
    <property type="term" value="P:cellular response to oxidative stress"/>
    <property type="evidence" value="ECO:0007669"/>
    <property type="project" value="TreeGrafter"/>
</dbReference>
<feature type="active site" evidence="4">
    <location>
        <position position="35"/>
    </location>
</feature>
<evidence type="ECO:0000256" key="2">
    <source>
        <dbReference type="ARBA" id="ARBA00022559"/>
    </source>
</evidence>
<dbReference type="InterPro" id="IPR036249">
    <property type="entry name" value="Thioredoxin-like_sf"/>
</dbReference>
<sequence length="191" mass="22331">MNIYQFDVERVNGETLSLSQYKGKVLLIVNTASKCKFTSQFEDLQKLYEEFRDQNFEILGFLCNQFAGQEPGSSIEAAEFCQSTYGVSFPMFGKVNVNGEDAHPLFKYLKEQQPFRGFNENIIQEKLLKLMVLEKTPEWYIGDELKWNFTKFLVDQKGNVVRRYEPTDDIFNIKEDVQRLIRYQNDSAIVS</sequence>